<comment type="caution">
    <text evidence="1">The sequence shown here is derived from an EMBL/GenBank/DDBJ whole genome shotgun (WGS) entry which is preliminary data.</text>
</comment>
<feature type="non-terminal residue" evidence="1">
    <location>
        <position position="39"/>
    </location>
</feature>
<protein>
    <submittedName>
        <fullName evidence="1">Uncharacterized protein</fullName>
    </submittedName>
</protein>
<evidence type="ECO:0000313" key="1">
    <source>
        <dbReference type="EMBL" id="MCI72640.1"/>
    </source>
</evidence>
<dbReference type="Proteomes" id="UP000265520">
    <property type="component" value="Unassembled WGS sequence"/>
</dbReference>
<sequence>MVPKPGSPFRFLMEGSDIAILQTLHRLSSTPKDSGNLGG</sequence>
<evidence type="ECO:0000313" key="2">
    <source>
        <dbReference type="Proteomes" id="UP000265520"/>
    </source>
</evidence>
<organism evidence="1 2">
    <name type="scientific">Trifolium medium</name>
    <dbReference type="NCBI Taxonomy" id="97028"/>
    <lineage>
        <taxon>Eukaryota</taxon>
        <taxon>Viridiplantae</taxon>
        <taxon>Streptophyta</taxon>
        <taxon>Embryophyta</taxon>
        <taxon>Tracheophyta</taxon>
        <taxon>Spermatophyta</taxon>
        <taxon>Magnoliopsida</taxon>
        <taxon>eudicotyledons</taxon>
        <taxon>Gunneridae</taxon>
        <taxon>Pentapetalae</taxon>
        <taxon>rosids</taxon>
        <taxon>fabids</taxon>
        <taxon>Fabales</taxon>
        <taxon>Fabaceae</taxon>
        <taxon>Papilionoideae</taxon>
        <taxon>50 kb inversion clade</taxon>
        <taxon>NPAAA clade</taxon>
        <taxon>Hologalegina</taxon>
        <taxon>IRL clade</taxon>
        <taxon>Trifolieae</taxon>
        <taxon>Trifolium</taxon>
    </lineage>
</organism>
<proteinExistence type="predicted"/>
<name>A0A392UJT8_9FABA</name>
<keyword evidence="2" id="KW-1185">Reference proteome</keyword>
<accession>A0A392UJT8</accession>
<reference evidence="1 2" key="1">
    <citation type="journal article" date="2018" name="Front. Plant Sci.">
        <title>Red Clover (Trifolium pratense) and Zigzag Clover (T. medium) - A Picture of Genomic Similarities and Differences.</title>
        <authorList>
            <person name="Dluhosova J."/>
            <person name="Istvanek J."/>
            <person name="Nedelnik J."/>
            <person name="Repkova J."/>
        </authorList>
    </citation>
    <scope>NUCLEOTIDE SEQUENCE [LARGE SCALE GENOMIC DNA]</scope>
    <source>
        <strain evidence="2">cv. 10/8</strain>
        <tissue evidence="1">Leaf</tissue>
    </source>
</reference>
<dbReference type="AlphaFoldDB" id="A0A392UJT8"/>
<dbReference type="EMBL" id="LXQA010822285">
    <property type="protein sequence ID" value="MCI72640.1"/>
    <property type="molecule type" value="Genomic_DNA"/>
</dbReference>